<keyword evidence="4 11" id="KW-0812">Transmembrane</keyword>
<dbReference type="Gene3D" id="1.10.10.1320">
    <property type="entry name" value="Anti-sigma factor, zinc-finger domain"/>
    <property type="match status" value="1"/>
</dbReference>
<dbReference type="PANTHER" id="PTHR37461">
    <property type="entry name" value="ANTI-SIGMA-K FACTOR RSKA"/>
    <property type="match status" value="1"/>
</dbReference>
<proteinExistence type="predicted"/>
<sequence length="236" mass="23577">MTDDDDRELLAAWALDAVDDVERAAVERAMRADPALAAEGRALRETAAALASHASAPAPDATRAAVLAQIATTPQAGVAPAPPARADRRLPLGRVAAVAAAFLLGAAVPTGVALYQASQVSQLERQTQALDDALARPGARLVQAPVTGGGTATAIVAEGATLFTAQDLPALDGRDYQLWIVADGAATSAGLLEVSDGGALADVTALAPEAALAVTVEPVGGSLQPTTEPLVVLSAG</sequence>
<dbReference type="Pfam" id="PF10099">
    <property type="entry name" value="RskA_C"/>
    <property type="match status" value="1"/>
</dbReference>
<evidence type="ECO:0000313" key="14">
    <source>
        <dbReference type="Proteomes" id="UP000198520"/>
    </source>
</evidence>
<feature type="transmembrane region" description="Helical" evidence="11">
    <location>
        <begin position="95"/>
        <end position="115"/>
    </location>
</feature>
<keyword evidence="14" id="KW-1185">Reference proteome</keyword>
<feature type="domain" description="Anti-sigma K factor RskA C-terminal" evidence="12">
    <location>
        <begin position="96"/>
        <end position="229"/>
    </location>
</feature>
<evidence type="ECO:0000256" key="1">
    <source>
        <dbReference type="ARBA" id="ARBA00004167"/>
    </source>
</evidence>
<keyword evidence="6" id="KW-0805">Transcription regulation</keyword>
<keyword evidence="3" id="KW-1003">Cell membrane</keyword>
<dbReference type="RefSeq" id="WP_093376476.1">
    <property type="nucleotide sequence ID" value="NZ_BNAN01000002.1"/>
</dbReference>
<evidence type="ECO:0000256" key="11">
    <source>
        <dbReference type="SAM" id="Phobius"/>
    </source>
</evidence>
<keyword evidence="7 11" id="KW-0472">Membrane</keyword>
<evidence type="ECO:0000256" key="7">
    <source>
        <dbReference type="ARBA" id="ARBA00023136"/>
    </source>
</evidence>
<evidence type="ECO:0000256" key="2">
    <source>
        <dbReference type="ARBA" id="ARBA00004236"/>
    </source>
</evidence>
<evidence type="ECO:0000256" key="5">
    <source>
        <dbReference type="ARBA" id="ARBA00022989"/>
    </source>
</evidence>
<dbReference type="InterPro" id="IPR018764">
    <property type="entry name" value="RskA_C"/>
</dbReference>
<dbReference type="OrthoDB" id="153510at2"/>
<evidence type="ECO:0000256" key="6">
    <source>
        <dbReference type="ARBA" id="ARBA00023015"/>
    </source>
</evidence>
<evidence type="ECO:0000259" key="12">
    <source>
        <dbReference type="Pfam" id="PF10099"/>
    </source>
</evidence>
<dbReference type="GO" id="GO:0005886">
    <property type="term" value="C:plasma membrane"/>
    <property type="evidence" value="ECO:0007669"/>
    <property type="project" value="UniProtKB-SubCell"/>
</dbReference>
<evidence type="ECO:0000256" key="10">
    <source>
        <dbReference type="ARBA" id="ARBA00030803"/>
    </source>
</evidence>
<organism evidence="13 14">
    <name type="scientific">Flavimobilis marinus</name>
    <dbReference type="NCBI Taxonomy" id="285351"/>
    <lineage>
        <taxon>Bacteria</taxon>
        <taxon>Bacillati</taxon>
        <taxon>Actinomycetota</taxon>
        <taxon>Actinomycetes</taxon>
        <taxon>Micrococcales</taxon>
        <taxon>Jonesiaceae</taxon>
        <taxon>Flavimobilis</taxon>
    </lineage>
</organism>
<keyword evidence="8" id="KW-0804">Transcription</keyword>
<dbReference type="GO" id="GO:0016989">
    <property type="term" value="F:sigma factor antagonist activity"/>
    <property type="evidence" value="ECO:0007669"/>
    <property type="project" value="TreeGrafter"/>
</dbReference>
<dbReference type="AlphaFoldDB" id="A0A1I2FKS5"/>
<dbReference type="GO" id="GO:0006417">
    <property type="term" value="P:regulation of translation"/>
    <property type="evidence" value="ECO:0007669"/>
    <property type="project" value="TreeGrafter"/>
</dbReference>
<dbReference type="PANTHER" id="PTHR37461:SF1">
    <property type="entry name" value="ANTI-SIGMA-K FACTOR RSKA"/>
    <property type="match status" value="1"/>
</dbReference>
<evidence type="ECO:0000256" key="9">
    <source>
        <dbReference type="ARBA" id="ARBA00029829"/>
    </source>
</evidence>
<evidence type="ECO:0000256" key="4">
    <source>
        <dbReference type="ARBA" id="ARBA00022692"/>
    </source>
</evidence>
<dbReference type="InterPro" id="IPR051474">
    <property type="entry name" value="Anti-sigma-K/W_factor"/>
</dbReference>
<reference evidence="14" key="1">
    <citation type="submission" date="2016-10" db="EMBL/GenBank/DDBJ databases">
        <authorList>
            <person name="Varghese N."/>
            <person name="Submissions S."/>
        </authorList>
    </citation>
    <scope>NUCLEOTIDE SEQUENCE [LARGE SCALE GENOMIC DNA]</scope>
    <source>
        <strain evidence="14">DSM 19083</strain>
    </source>
</reference>
<dbReference type="STRING" id="285351.SAMN04488035_1383"/>
<accession>A0A1I2FKS5</accession>
<dbReference type="EMBL" id="FONZ01000002">
    <property type="protein sequence ID" value="SFF05895.1"/>
    <property type="molecule type" value="Genomic_DNA"/>
</dbReference>
<comment type="subcellular location">
    <subcellularLocation>
        <location evidence="2">Cell membrane</location>
    </subcellularLocation>
    <subcellularLocation>
        <location evidence="1">Membrane</location>
        <topology evidence="1">Single-pass membrane protein</topology>
    </subcellularLocation>
</comment>
<keyword evidence="5 11" id="KW-1133">Transmembrane helix</keyword>
<evidence type="ECO:0000256" key="3">
    <source>
        <dbReference type="ARBA" id="ARBA00022475"/>
    </source>
</evidence>
<evidence type="ECO:0000256" key="8">
    <source>
        <dbReference type="ARBA" id="ARBA00023163"/>
    </source>
</evidence>
<evidence type="ECO:0000313" key="13">
    <source>
        <dbReference type="EMBL" id="SFF05895.1"/>
    </source>
</evidence>
<protein>
    <recommendedName>
        <fullName evidence="10">Regulator of SigK</fullName>
    </recommendedName>
    <alternativeName>
        <fullName evidence="9">Sigma-K anti-sigma factor RskA</fullName>
    </alternativeName>
</protein>
<gene>
    <name evidence="13" type="ORF">SAMN04488035_1383</name>
</gene>
<dbReference type="Proteomes" id="UP000198520">
    <property type="component" value="Unassembled WGS sequence"/>
</dbReference>
<name>A0A1I2FKS5_9MICO</name>
<dbReference type="InterPro" id="IPR041916">
    <property type="entry name" value="Anti_sigma_zinc_sf"/>
</dbReference>